<dbReference type="InterPro" id="IPR009008">
    <property type="entry name" value="Val/Leu/Ile-tRNA-synth_edit"/>
</dbReference>
<sequence length="477" mass="52159">MKTFALLEHTHGSEPADLTLKRASLFAAFMSRATQCVPVNADAVAVAAQLNRLLEKGHVHFNALDGGAFEAFYGPSCEATAQISTRIPFWSEKIVAKIRKSVRQSQGAICSLQLFDAENSIDVFVTDWSSCTAACAIAVHKYHWFTRNLADRPDADNYFTGAYVRNPLTGDLMSVWVADWVKPDFGTGAVLVNPAHNRTDLDFARRVGLPIRFALSIEAQADEHAMPVPPVLKTGHAVRAGFLDGKPAPQVHNETVNVLLRKGSARTHEDKRIPGEAIARIEPTTPEQAQLYWNPHLGTFHEHAVQGLPVRVEFSASFKAAVTTVTHRPDHLQVDASIQKKNIGVLAALIFDLGGLEAFVPLTLLESVEYSGSRADGDQAVDLALLVGEEPEKVLVIRKALIDQIDSFLSGCQKLSARLGENGTLPPDQVNTLLEHGDAVSAFRSLYQWQRQMVANDEVIDQCVYTSVLTKLGVRSA</sequence>
<keyword evidence="5" id="KW-0030">Aminoacyl-tRNA synthetase</keyword>
<keyword evidence="2" id="KW-0547">Nucleotide-binding</keyword>
<gene>
    <name evidence="7" type="ORF">SAMN05216600_12916</name>
</gene>
<organism evidence="7 8">
    <name type="scientific">Pseudomonas cuatrocienegasensis</name>
    <dbReference type="NCBI Taxonomy" id="543360"/>
    <lineage>
        <taxon>Bacteria</taxon>
        <taxon>Pseudomonadati</taxon>
        <taxon>Pseudomonadota</taxon>
        <taxon>Gammaproteobacteria</taxon>
        <taxon>Pseudomonadales</taxon>
        <taxon>Pseudomonadaceae</taxon>
        <taxon>Pseudomonas</taxon>
    </lineage>
</organism>
<evidence type="ECO:0000256" key="1">
    <source>
        <dbReference type="ARBA" id="ARBA00022598"/>
    </source>
</evidence>
<evidence type="ECO:0000313" key="8">
    <source>
        <dbReference type="Proteomes" id="UP000198512"/>
    </source>
</evidence>
<dbReference type="RefSeq" id="WP_069521795.1">
    <property type="nucleotide sequence ID" value="NZ_FOFP01000029.1"/>
</dbReference>
<evidence type="ECO:0000256" key="2">
    <source>
        <dbReference type="ARBA" id="ARBA00022741"/>
    </source>
</evidence>
<dbReference type="InterPro" id="IPR025709">
    <property type="entry name" value="Leu_tRNA-synth_edit"/>
</dbReference>
<evidence type="ECO:0000256" key="3">
    <source>
        <dbReference type="ARBA" id="ARBA00022840"/>
    </source>
</evidence>
<proteinExistence type="predicted"/>
<keyword evidence="3" id="KW-0067">ATP-binding</keyword>
<evidence type="ECO:0000256" key="5">
    <source>
        <dbReference type="ARBA" id="ARBA00023146"/>
    </source>
</evidence>
<dbReference type="Pfam" id="PF13603">
    <property type="entry name" value="tRNA-synt_1_2"/>
    <property type="match status" value="1"/>
</dbReference>
<dbReference type="SUPFAM" id="SSF50677">
    <property type="entry name" value="ValRS/IleRS/LeuRS editing domain"/>
    <property type="match status" value="1"/>
</dbReference>
<evidence type="ECO:0000256" key="4">
    <source>
        <dbReference type="ARBA" id="ARBA00022917"/>
    </source>
</evidence>
<keyword evidence="4" id="KW-0648">Protein biosynthesis</keyword>
<comment type="caution">
    <text evidence="7">The sequence shown here is derived from an EMBL/GenBank/DDBJ whole genome shotgun (WGS) entry which is preliminary data.</text>
</comment>
<dbReference type="Proteomes" id="UP000198512">
    <property type="component" value="Unassembled WGS sequence"/>
</dbReference>
<keyword evidence="8" id="KW-1185">Reference proteome</keyword>
<keyword evidence="1" id="KW-0436">Ligase</keyword>
<dbReference type="EMBL" id="FOFP01000029">
    <property type="protein sequence ID" value="SER42963.1"/>
    <property type="molecule type" value="Genomic_DNA"/>
</dbReference>
<name>A0ABY1BR66_9PSED</name>
<dbReference type="Gene3D" id="3.90.740.10">
    <property type="entry name" value="Valyl/Leucyl/Isoleucyl-tRNA synthetase, editing domain"/>
    <property type="match status" value="1"/>
</dbReference>
<evidence type="ECO:0000313" key="7">
    <source>
        <dbReference type="EMBL" id="SER42963.1"/>
    </source>
</evidence>
<evidence type="ECO:0000259" key="6">
    <source>
        <dbReference type="Pfam" id="PF13603"/>
    </source>
</evidence>
<reference evidence="7 8" key="1">
    <citation type="submission" date="2016-10" db="EMBL/GenBank/DDBJ databases">
        <authorList>
            <person name="Varghese N."/>
            <person name="Submissions S."/>
        </authorList>
    </citation>
    <scope>NUCLEOTIDE SEQUENCE [LARGE SCALE GENOMIC DNA]</scope>
    <source>
        <strain evidence="7 8">CIP 109853</strain>
    </source>
</reference>
<protein>
    <submittedName>
        <fullName evidence="7">Leucyl-tRNA synthetase, Domain 2</fullName>
    </submittedName>
</protein>
<feature type="domain" description="Leucyl-tRNA synthetase editing" evidence="6">
    <location>
        <begin position="158"/>
        <end position="253"/>
    </location>
</feature>
<accession>A0ABY1BR66</accession>